<evidence type="ECO:0000259" key="5">
    <source>
        <dbReference type="PROSITE" id="PS50975"/>
    </source>
</evidence>
<sequence>MTRHIVYCDLNAAGLQGVETALDEGLDVSLISSPMSEGLLRGERGQHFLNRLLKHEQVSDVSDAGQLAEALRAIQQVKPVDAAFTVLEYASLATAKACKAVGLQTTRPEAVALARDKARCKAVLSAAGLDTGFSRVVQGFNEAQEVMREQSYPVVVKPNNGAGSLGAAIVHSDEELHFYFRQVAKTMPGLSAAQAAVFDTGYTIEEYLEGPLVSVEVLSTMDQVIPLMVSGRKRARYNEVLELGTTMPAFLPEEDTLSCQAYAARIIDILDLRPGIMHIELIITSQGPRLVEVNPRLMGASLPSLYQNATRQNIYSLLHAAHLNTPPPAIQPASRASVSRVIAPRAHAVVRTPLTAAELMAWHPDIIRADMTNLEPGQGLPPMTSNHGSIGFFQVAGESSEQVTRLADQLIHRAEEYLGFELAK</sequence>
<proteinExistence type="predicted"/>
<dbReference type="RefSeq" id="WP_345456926.1">
    <property type="nucleotide sequence ID" value="NZ_BAABRV010000010.1"/>
</dbReference>
<dbReference type="InterPro" id="IPR013815">
    <property type="entry name" value="ATP_grasp_subdomain_1"/>
</dbReference>
<keyword evidence="1 6" id="KW-0436">Ligase</keyword>
<dbReference type="Proteomes" id="UP001404956">
    <property type="component" value="Unassembled WGS sequence"/>
</dbReference>
<dbReference type="PANTHER" id="PTHR43585">
    <property type="entry name" value="FUMIPYRROLE BIOSYNTHESIS PROTEIN C"/>
    <property type="match status" value="1"/>
</dbReference>
<evidence type="ECO:0000313" key="6">
    <source>
        <dbReference type="EMBL" id="GAA5534793.1"/>
    </source>
</evidence>
<dbReference type="InterPro" id="IPR011761">
    <property type="entry name" value="ATP-grasp"/>
</dbReference>
<dbReference type="InterPro" id="IPR052032">
    <property type="entry name" value="ATP-dep_AA_Ligase"/>
</dbReference>
<keyword evidence="2 4" id="KW-0547">Nucleotide-binding</keyword>
<accession>A0ABP9XIT0</accession>
<dbReference type="PROSITE" id="PS50975">
    <property type="entry name" value="ATP_GRASP"/>
    <property type="match status" value="1"/>
</dbReference>
<evidence type="ECO:0000256" key="4">
    <source>
        <dbReference type="PROSITE-ProRule" id="PRU00409"/>
    </source>
</evidence>
<dbReference type="SUPFAM" id="SSF56059">
    <property type="entry name" value="Glutathione synthetase ATP-binding domain-like"/>
    <property type="match status" value="1"/>
</dbReference>
<gene>
    <name evidence="6" type="primary">ddl_2</name>
    <name evidence="6" type="ORF">Dalu01_03207</name>
</gene>
<feature type="domain" description="ATP-grasp" evidence="5">
    <location>
        <begin position="121"/>
        <end position="323"/>
    </location>
</feature>
<dbReference type="Gene3D" id="3.30.1490.20">
    <property type="entry name" value="ATP-grasp fold, A domain"/>
    <property type="match status" value="1"/>
</dbReference>
<dbReference type="Gene3D" id="3.40.50.20">
    <property type="match status" value="1"/>
</dbReference>
<dbReference type="PANTHER" id="PTHR43585:SF2">
    <property type="entry name" value="ATP-GRASP ENZYME FSQD"/>
    <property type="match status" value="1"/>
</dbReference>
<comment type="caution">
    <text evidence="6">The sequence shown here is derived from an EMBL/GenBank/DDBJ whole genome shotgun (WGS) entry which is preliminary data.</text>
</comment>
<reference evidence="6 7" key="1">
    <citation type="submission" date="2024-02" db="EMBL/GenBank/DDBJ databases">
        <title>Deinococcus aluminii NBRC 112889.</title>
        <authorList>
            <person name="Ichikawa N."/>
            <person name="Katano-Makiyama Y."/>
            <person name="Hidaka K."/>
        </authorList>
    </citation>
    <scope>NUCLEOTIDE SEQUENCE [LARGE SCALE GENOMIC DNA]</scope>
    <source>
        <strain evidence="6 7">NBRC 112889</strain>
    </source>
</reference>
<organism evidence="6 7">
    <name type="scientific">Deinococcus aluminii</name>
    <dbReference type="NCBI Taxonomy" id="1656885"/>
    <lineage>
        <taxon>Bacteria</taxon>
        <taxon>Thermotogati</taxon>
        <taxon>Deinococcota</taxon>
        <taxon>Deinococci</taxon>
        <taxon>Deinococcales</taxon>
        <taxon>Deinococcaceae</taxon>
        <taxon>Deinococcus</taxon>
    </lineage>
</organism>
<dbReference type="EMBL" id="BAABRV010000010">
    <property type="protein sequence ID" value="GAA5534793.1"/>
    <property type="molecule type" value="Genomic_DNA"/>
</dbReference>
<dbReference type="Gene3D" id="3.30.470.20">
    <property type="entry name" value="ATP-grasp fold, B domain"/>
    <property type="match status" value="1"/>
</dbReference>
<evidence type="ECO:0000256" key="3">
    <source>
        <dbReference type="ARBA" id="ARBA00022840"/>
    </source>
</evidence>
<evidence type="ECO:0000256" key="2">
    <source>
        <dbReference type="ARBA" id="ARBA00022741"/>
    </source>
</evidence>
<protein>
    <submittedName>
        <fullName evidence="6">D-alanine--D-alanine ligase</fullName>
    </submittedName>
</protein>
<dbReference type="Pfam" id="PF13535">
    <property type="entry name" value="ATP-grasp_4"/>
    <property type="match status" value="1"/>
</dbReference>
<dbReference type="SMART" id="SM01209">
    <property type="entry name" value="GARS_A"/>
    <property type="match status" value="1"/>
</dbReference>
<dbReference type="GO" id="GO:0016874">
    <property type="term" value="F:ligase activity"/>
    <property type="evidence" value="ECO:0007669"/>
    <property type="project" value="UniProtKB-KW"/>
</dbReference>
<evidence type="ECO:0000313" key="7">
    <source>
        <dbReference type="Proteomes" id="UP001404956"/>
    </source>
</evidence>
<name>A0ABP9XIT0_9DEIO</name>
<keyword evidence="3 4" id="KW-0067">ATP-binding</keyword>
<evidence type="ECO:0000256" key="1">
    <source>
        <dbReference type="ARBA" id="ARBA00022598"/>
    </source>
</evidence>
<keyword evidence="7" id="KW-1185">Reference proteome</keyword>